<comment type="similarity">
    <text evidence="3">Belongs to the SPT6 family.</text>
</comment>
<dbReference type="InterPro" id="IPR001878">
    <property type="entry name" value="Znf_CCHC"/>
</dbReference>
<keyword evidence="7" id="KW-0863">Zinc-finger</keyword>
<dbReference type="SMART" id="SM00316">
    <property type="entry name" value="S1"/>
    <property type="match status" value="1"/>
</dbReference>
<dbReference type="GeneID" id="112282417"/>
<dbReference type="InterPro" id="IPR023323">
    <property type="entry name" value="Tex-like_dom_sf"/>
</dbReference>
<keyword evidence="7" id="KW-0862">Zinc</keyword>
<dbReference type="EnsemblPlants" id="Pp3c5_24480V3.5">
    <property type="protein sequence ID" value="Pp3c5_24480V3.5"/>
    <property type="gene ID" value="Pp3c5_24480"/>
</dbReference>
<feature type="region of interest" description="Disordered" evidence="8">
    <location>
        <begin position="208"/>
        <end position="240"/>
    </location>
</feature>
<evidence type="ECO:0000313" key="11">
    <source>
        <dbReference type="EnsemblPlants" id="Pp3c5_24480V3.5"/>
    </source>
</evidence>
<evidence type="ECO:0000256" key="6">
    <source>
        <dbReference type="ARBA" id="ARBA00023242"/>
    </source>
</evidence>
<feature type="compositionally biased region" description="Basic and acidic residues" evidence="8">
    <location>
        <begin position="1433"/>
        <end position="1451"/>
    </location>
</feature>
<feature type="compositionally biased region" description="Polar residues" evidence="8">
    <location>
        <begin position="1532"/>
        <end position="1541"/>
    </location>
</feature>
<dbReference type="FunFam" id="1.10.10.650:FF:000011">
    <property type="entry name" value="Transcription elongation factor SPT6"/>
    <property type="match status" value="1"/>
</dbReference>
<comment type="subcellular location">
    <subcellularLocation>
        <location evidence="2">Chromosome</location>
    </subcellularLocation>
    <subcellularLocation>
        <location evidence="1">Nucleus</location>
    </subcellularLocation>
</comment>
<dbReference type="SUPFAM" id="SSF57756">
    <property type="entry name" value="Retrovirus zinc finger-like domains"/>
    <property type="match status" value="2"/>
</dbReference>
<dbReference type="PROSITE" id="PS50126">
    <property type="entry name" value="S1"/>
    <property type="match status" value="1"/>
</dbReference>
<dbReference type="Gene3D" id="3.30.420.140">
    <property type="entry name" value="YqgF/RNase H-like domain"/>
    <property type="match status" value="1"/>
</dbReference>
<dbReference type="InterPro" id="IPR010994">
    <property type="entry name" value="RuvA_2-like"/>
</dbReference>
<feature type="region of interest" description="Disordered" evidence="8">
    <location>
        <begin position="1986"/>
        <end position="2055"/>
    </location>
</feature>
<dbReference type="Pfam" id="PF22706">
    <property type="entry name" value="Tex_central_region"/>
    <property type="match status" value="1"/>
</dbReference>
<dbReference type="Gramene" id="Pp3c5_24480V3.4">
    <property type="protein sequence ID" value="Pp3c5_24480V3.4"/>
    <property type="gene ID" value="Pp3c5_24480"/>
</dbReference>
<dbReference type="Gramene" id="Pp3c5_24480V3.5">
    <property type="protein sequence ID" value="Pp3c5_24480V3.5"/>
    <property type="gene ID" value="Pp3c5_24480"/>
</dbReference>
<dbReference type="InterPro" id="IPR035018">
    <property type="entry name" value="Spt6_SH2_C"/>
</dbReference>
<dbReference type="Gramene" id="Pp3c5_24480V3.15">
    <property type="protein sequence ID" value="Pp3c5_24480V3.15"/>
    <property type="gene ID" value="Pp3c5_24480"/>
</dbReference>
<dbReference type="Gene3D" id="1.10.10.650">
    <property type="entry name" value="RuvA domain 2-like"/>
    <property type="match status" value="1"/>
</dbReference>
<dbReference type="EnsemblPlants" id="Pp3c5_24480V3.15">
    <property type="protein sequence ID" value="Pp3c5_24480V3.15"/>
    <property type="gene ID" value="Pp3c5_24480"/>
</dbReference>
<feature type="compositionally biased region" description="Basic and acidic residues" evidence="8">
    <location>
        <begin position="72"/>
        <end position="81"/>
    </location>
</feature>
<organism evidence="11 12">
    <name type="scientific">Physcomitrium patens</name>
    <name type="common">Spreading-leaved earth moss</name>
    <name type="synonym">Physcomitrella patens</name>
    <dbReference type="NCBI Taxonomy" id="3218"/>
    <lineage>
        <taxon>Eukaryota</taxon>
        <taxon>Viridiplantae</taxon>
        <taxon>Streptophyta</taxon>
        <taxon>Embryophyta</taxon>
        <taxon>Bryophyta</taxon>
        <taxon>Bryophytina</taxon>
        <taxon>Bryopsida</taxon>
        <taxon>Funariidae</taxon>
        <taxon>Funariales</taxon>
        <taxon>Funariaceae</taxon>
        <taxon>Physcomitrium</taxon>
    </lineage>
</organism>
<dbReference type="GO" id="GO:0031491">
    <property type="term" value="F:nucleosome binding"/>
    <property type="evidence" value="ECO:0000318"/>
    <property type="project" value="GO_Central"/>
</dbReference>
<feature type="region of interest" description="Disordered" evidence="8">
    <location>
        <begin position="1"/>
        <end position="87"/>
    </location>
</feature>
<feature type="compositionally biased region" description="Basic and acidic residues" evidence="8">
    <location>
        <begin position="128"/>
        <end position="137"/>
    </location>
</feature>
<dbReference type="Gene3D" id="1.10.150.850">
    <property type="entry name" value="Spt6, helix-hairpin-helix domain"/>
    <property type="match status" value="1"/>
</dbReference>
<dbReference type="Pfam" id="PF14632">
    <property type="entry name" value="SPT6_acidic"/>
    <property type="match status" value="1"/>
</dbReference>
<feature type="compositionally biased region" description="Polar residues" evidence="8">
    <location>
        <begin position="1890"/>
        <end position="1911"/>
    </location>
</feature>
<dbReference type="InterPro" id="IPR036860">
    <property type="entry name" value="SH2_dom_sf"/>
</dbReference>
<feature type="compositionally biased region" description="Acidic residues" evidence="8">
    <location>
        <begin position="228"/>
        <end position="240"/>
    </location>
</feature>
<dbReference type="FunFam" id="1.10.10.2740:FF:000002">
    <property type="entry name" value="Transcription elongation factor Spt6"/>
    <property type="match status" value="1"/>
</dbReference>
<keyword evidence="5" id="KW-0804">Transcription</keyword>
<feature type="compositionally biased region" description="Polar residues" evidence="8">
    <location>
        <begin position="2006"/>
        <end position="2019"/>
    </location>
</feature>
<dbReference type="SUPFAM" id="SSF158832">
    <property type="entry name" value="Tex N-terminal region-like"/>
    <property type="match status" value="1"/>
</dbReference>
<dbReference type="Pfam" id="PF14639">
    <property type="entry name" value="YqgF"/>
    <property type="match status" value="1"/>
</dbReference>
<dbReference type="Gene3D" id="3.30.505.10">
    <property type="entry name" value="SH2 domain"/>
    <property type="match status" value="2"/>
</dbReference>
<dbReference type="KEGG" id="ppp:112282417"/>
<dbReference type="GO" id="GO:0006368">
    <property type="term" value="P:transcription elongation by RNA polymerase II"/>
    <property type="evidence" value="ECO:0000318"/>
    <property type="project" value="GO_Central"/>
</dbReference>
<dbReference type="Gene3D" id="1.10.10.2740">
    <property type="entry name" value="Spt6, Death-like domain"/>
    <property type="match status" value="1"/>
</dbReference>
<dbReference type="InterPro" id="IPR042066">
    <property type="entry name" value="Spt6_death-like"/>
</dbReference>
<dbReference type="InterPro" id="IPR035420">
    <property type="entry name" value="Spt6_SH2"/>
</dbReference>
<dbReference type="InterPro" id="IPR036875">
    <property type="entry name" value="Znf_CCHC_sf"/>
</dbReference>
<feature type="region of interest" description="Disordered" evidence="8">
    <location>
        <begin position="2117"/>
        <end position="2158"/>
    </location>
</feature>
<name>A0A7I4DSX5_PHYPA</name>
<evidence type="ECO:0000256" key="2">
    <source>
        <dbReference type="ARBA" id="ARBA00004286"/>
    </source>
</evidence>
<dbReference type="InterPro" id="IPR035019">
    <property type="entry name" value="Spt6_SH2_N"/>
</dbReference>
<gene>
    <name evidence="11" type="primary">LOC112282417</name>
</gene>
<feature type="compositionally biased region" description="Acidic residues" evidence="8">
    <location>
        <begin position="143"/>
        <end position="170"/>
    </location>
</feature>
<proteinExistence type="inferred from homology"/>
<evidence type="ECO:0000256" key="8">
    <source>
        <dbReference type="SAM" id="MobiDB-lite"/>
    </source>
</evidence>
<dbReference type="SUPFAM" id="SSF53098">
    <property type="entry name" value="Ribonuclease H-like"/>
    <property type="match status" value="1"/>
</dbReference>
<reference evidence="11 12" key="2">
    <citation type="journal article" date="2018" name="Plant J.">
        <title>The Physcomitrella patens chromosome-scale assembly reveals moss genome structure and evolution.</title>
        <authorList>
            <person name="Lang D."/>
            <person name="Ullrich K.K."/>
            <person name="Murat F."/>
            <person name="Fuchs J."/>
            <person name="Jenkins J."/>
            <person name="Haas F.B."/>
            <person name="Piednoel M."/>
            <person name="Gundlach H."/>
            <person name="Van Bel M."/>
            <person name="Meyberg R."/>
            <person name="Vives C."/>
            <person name="Morata J."/>
            <person name="Symeonidi A."/>
            <person name="Hiss M."/>
            <person name="Muchero W."/>
            <person name="Kamisugi Y."/>
            <person name="Saleh O."/>
            <person name="Blanc G."/>
            <person name="Decker E.L."/>
            <person name="van Gessel N."/>
            <person name="Grimwood J."/>
            <person name="Hayes R.D."/>
            <person name="Graham S.W."/>
            <person name="Gunter L.E."/>
            <person name="McDaniel S.F."/>
            <person name="Hoernstein S.N.W."/>
            <person name="Larsson A."/>
            <person name="Li F.W."/>
            <person name="Perroud P.F."/>
            <person name="Phillips J."/>
            <person name="Ranjan P."/>
            <person name="Rokshar D.S."/>
            <person name="Rothfels C.J."/>
            <person name="Schneider L."/>
            <person name="Shu S."/>
            <person name="Stevenson D.W."/>
            <person name="Thummler F."/>
            <person name="Tillich M."/>
            <person name="Villarreal Aguilar J.C."/>
            <person name="Widiez T."/>
            <person name="Wong G.K."/>
            <person name="Wymore A."/>
            <person name="Zhang Y."/>
            <person name="Zimmer A.D."/>
            <person name="Quatrano R.S."/>
            <person name="Mayer K.F.X."/>
            <person name="Goodstein D."/>
            <person name="Casacuberta J.M."/>
            <person name="Vandepoele K."/>
            <person name="Reski R."/>
            <person name="Cuming A.C."/>
            <person name="Tuskan G.A."/>
            <person name="Maumus F."/>
            <person name="Salse J."/>
            <person name="Schmutz J."/>
            <person name="Rensing S.A."/>
        </authorList>
    </citation>
    <scope>NUCLEOTIDE SEQUENCE [LARGE SCALE GENOMIC DNA]</scope>
    <source>
        <strain evidence="11 12">cv. Gransden 2004</strain>
    </source>
</reference>
<dbReference type="EMBL" id="ABEU02000005">
    <property type="status" value="NOT_ANNOTATED_CDS"/>
    <property type="molecule type" value="Genomic_DNA"/>
</dbReference>
<dbReference type="InterPro" id="IPR023319">
    <property type="entry name" value="Tex-like_HTH_dom_sf"/>
</dbReference>
<evidence type="ECO:0000256" key="5">
    <source>
        <dbReference type="ARBA" id="ARBA00023163"/>
    </source>
</evidence>
<dbReference type="SMART" id="SM00343">
    <property type="entry name" value="ZnF_C2HC"/>
    <property type="match status" value="4"/>
</dbReference>
<evidence type="ECO:0000259" key="10">
    <source>
        <dbReference type="PROSITE" id="PS50158"/>
    </source>
</evidence>
<feature type="compositionally biased region" description="Polar residues" evidence="8">
    <location>
        <begin position="1804"/>
        <end position="1821"/>
    </location>
</feature>
<dbReference type="FunFam" id="3.30.505.10:FF:000050">
    <property type="entry name" value="Transcription elongation factor spt6"/>
    <property type="match status" value="1"/>
</dbReference>
<dbReference type="RefSeq" id="XP_024375736.1">
    <property type="nucleotide sequence ID" value="XM_024519968.2"/>
</dbReference>
<dbReference type="InterPro" id="IPR049540">
    <property type="entry name" value="Spt6-like_S1"/>
</dbReference>
<dbReference type="InterPro" id="IPR012340">
    <property type="entry name" value="NA-bd_OB-fold"/>
</dbReference>
<dbReference type="CDD" id="cd09918">
    <property type="entry name" value="SH2_Nterm_SPT6_like"/>
    <property type="match status" value="1"/>
</dbReference>
<dbReference type="PANTHER" id="PTHR10145:SF6">
    <property type="entry name" value="TRANSCRIPTION ELONGATION FACTOR SPT6"/>
    <property type="match status" value="1"/>
</dbReference>
<dbReference type="GO" id="GO:0042393">
    <property type="term" value="F:histone binding"/>
    <property type="evidence" value="ECO:0000318"/>
    <property type="project" value="GO_Central"/>
</dbReference>
<feature type="compositionally biased region" description="Acidic residues" evidence="8">
    <location>
        <begin position="49"/>
        <end position="71"/>
    </location>
</feature>
<dbReference type="InterPro" id="IPR028083">
    <property type="entry name" value="Spt6_acidic_N_dom"/>
</dbReference>
<evidence type="ECO:0000259" key="9">
    <source>
        <dbReference type="PROSITE" id="PS50126"/>
    </source>
</evidence>
<dbReference type="CDD" id="cd09928">
    <property type="entry name" value="SH2_Cterm_SPT6_like"/>
    <property type="match status" value="1"/>
</dbReference>
<feature type="compositionally biased region" description="Basic and acidic residues" evidence="8">
    <location>
        <begin position="1458"/>
        <end position="1467"/>
    </location>
</feature>
<dbReference type="Gene3D" id="1.10.3500.10">
    <property type="entry name" value="Tex N-terminal region-like"/>
    <property type="match status" value="1"/>
</dbReference>
<sequence>MRTKASAMAVSEKGRGKGIKIDDSDERRRGVSGKGKKVVLGKGKKVVSDDDDEEDYDSEESLADEKEEDEAEHSSGDDIRITRKKMHKRVKEQFELDEDDYDLLEEANVTGFRHPSNLGGKFKRLKKADHVHGRKDSGAAVEEMSEDEETEEDEDGMVDEENELEDETGVDEDRSFFKYGHLQKRRARKVQSKSTVFQKGAQWIYKGSRPSVGSRRKRDRNSSAVINEESDDSDENDGNDQETLARKFLEKQFEPSPLEAHNVIARDDRLRSTDIPERIQVLEEVAGPLPRSIVELRRASEWIFDRAFGHLCLYSRSEFQHLLNMDKYEVVKQIANVLHLVHNEKLEIPFIAMYRREECLDLLKELTDEVSHEDRRTIYRFEALWAVHEWNKKWLILQRRKSDLQDSYEMRIPIGIIAIPEKDNLFKRILRSLADAESEQAVGDCEAQFNLHFPTVEVDMVDRGFKRPKCRSSYSCAHDAGLGSITKYFGLTSEAFGDNLKAGHKMNEILDEAFLPDDIASKFCNESGPTTQFRDPASILRGARHMLAVEISTEPSVRECVRMFYSKNATVNTRPTPAGMEIIDAFHQFEGVKLIKDKQISAFDDEQWLLIHKAEAEKLIDVTVGVSKESIDTFLSECEPLFSSDGSTCTSQHWNEQRKQILQEATVTILLSKMEKEARMNLVTNAKRVVVAQCVLQLWNKVSIGPYDPAKGSGRKCRNEEGSALRVLACCWGPASKGTTFVMLDADGEILNILHTGYLSTKVFTPEQAQRKENDQSRLLQVLIDFKPHIVVLGAATVQCQYLYRDISDVLFRVVERHAGDLAGRQGTIKLVYGDESIPILYETSRISQIQLPGQPGVVRRAVGLGRYLQNPVAMLASLCGPEMDILSVKFHSLQSFLSNEELYDVIERVMVTVTNQVGLDINRAITHDWLFETLPFVAGLGPRKAGAIKRTIQMKRRVLFRDDLYLTIQALGEKVFKNSAGFIRVRPIEQTSSEVHHLEPLDNTRIHPEWYQTARNFAEAVIEKDPKRNDGEIDCDSLNMAVEHVMKNPDLLDTMVLEDFAECVQDDGNSNSIQTLELIKSELQHGFQECRKVYLEPSKEECFYLMSGEREETLFPGRIVQATIRKVQDNQVMCVLESGLVGFIYKEDLSDHCDAEPKERITEGSLVTCRVKNVNMEKFLIYLTCKESDFRRDFYGDLHHDDKPKTTLLSEQEKIRKENEDQHKKTFKLRPIVHPKFQNISADDAIKSLAEKDVGDFTIRPSCKGPAHLSITLKLSDDLFSHIDIAESDKEHWDLNSFLRLGKTLTIEDESYKDLDEVEVKYVSKLVTHLHAMLQFRKYKQGTKVEITDALRSEKTEKPKSIPYCFSLSHEYPGAFMLSYMKATTPFHEYISLFPSGFRFRKKVFDTIDKLVVYFQNHFHDRVPEVSSKMRTWGEEGRGRGGRRRDDRGRGRNSRGRGREDSHLDNSGELKWRRPLICRRCYEEGHKSMDCPDKDTPCEKCDSLKHRTVACGVRCGICSFWGHFDKECTNRPTGEPSTNDADGGHASQDDGVPRRTRVGRASQNDWEGRNWNNGDGNDNLGDDHGTAHETNGGDTWNDRENGRNAAWGIKSDIVSNKEGECNAWKNSTIAPGGGGDWDSWNEPPDGVDAAKNAGSRGEDAGWGQKGENASDIDGEINTEEKVTNPAGRADRETGKGESDNVEGDNIKSARSDGAWDSTTESTGGDDGGVDVPASVGGWDAVEGGHNDFFGNQSGVPDEDRDVNLGGGGERTRRCMSDLSSSPARRPESIIWKISECTSDIDFSDNNQRGGKSASDTTTTDCAWGSATDAAGSGIDGGCNTVPESKSGSWDAVQDSEKGRFGSQNIGAAENWNQTGRDHNVALSEERSTSPRCDSSPAETSHMPVQNTWEDQNGPPASIGVGCSELVVKERDATVVSGGDSGWTESTQKIASGEDSGWGVLNNEATETAGADWSSVADPWGSEGFGGLGQKEAAAAESGKICNDEGWNSSQTSDGQGSNIAHGRWANQESRGAQNNGGRWEGRGGRGPRSDGDGGFKSRRPLICRRCYVEGHKAIECPDKDTPCGKCNRLNHRTIACGVRCGSCNYWGHFDEECTSRPSRGVSTDSANGGRGFQNDGDAWRSREARVSKTVPRGNSSG</sequence>
<dbReference type="Pfam" id="PF14633">
    <property type="entry name" value="SH2_2"/>
    <property type="match status" value="1"/>
</dbReference>
<feature type="region of interest" description="Disordered" evidence="8">
    <location>
        <begin position="1881"/>
        <end position="1920"/>
    </location>
</feature>
<dbReference type="InterPro" id="IPR028231">
    <property type="entry name" value="Spt6_YqgF"/>
</dbReference>
<feature type="region of interest" description="Disordered" evidence="8">
    <location>
        <begin position="1628"/>
        <end position="1787"/>
    </location>
</feature>
<dbReference type="GO" id="GO:0005694">
    <property type="term" value="C:chromosome"/>
    <property type="evidence" value="ECO:0007669"/>
    <property type="project" value="UniProtKB-SubCell"/>
</dbReference>
<keyword evidence="4" id="KW-0158">Chromosome</keyword>
<dbReference type="FunFam" id="2.40.50.140:FF:000288">
    <property type="entry name" value="Transcription elongation factor SPT6"/>
    <property type="match status" value="1"/>
</dbReference>
<keyword evidence="7" id="KW-0479">Metal-binding</keyword>
<dbReference type="Pfam" id="PF14635">
    <property type="entry name" value="HHH_7"/>
    <property type="match status" value="1"/>
</dbReference>
<dbReference type="InterPro" id="IPR037027">
    <property type="entry name" value="YqgF/RNaseH-like_dom_sf"/>
</dbReference>
<evidence type="ECO:0000256" key="7">
    <source>
        <dbReference type="PROSITE-ProRule" id="PRU00047"/>
    </source>
</evidence>
<dbReference type="InterPro" id="IPR017072">
    <property type="entry name" value="TF_Spt6"/>
</dbReference>
<evidence type="ECO:0000256" key="1">
    <source>
        <dbReference type="ARBA" id="ARBA00004123"/>
    </source>
</evidence>
<feature type="compositionally biased region" description="Low complexity" evidence="8">
    <location>
        <begin position="1570"/>
        <end position="1580"/>
    </location>
</feature>
<feature type="region of interest" description="Disordered" evidence="8">
    <location>
        <begin position="1801"/>
        <end position="1857"/>
    </location>
</feature>
<dbReference type="GO" id="GO:0003677">
    <property type="term" value="F:DNA binding"/>
    <property type="evidence" value="ECO:0007669"/>
    <property type="project" value="InterPro"/>
</dbReference>
<dbReference type="EnsemblPlants" id="Pp3c5_24480V3.4">
    <property type="protein sequence ID" value="Pp3c5_24480V3.4"/>
    <property type="gene ID" value="Pp3c5_24480"/>
</dbReference>
<reference evidence="11" key="3">
    <citation type="submission" date="2020-12" db="UniProtKB">
        <authorList>
            <consortium name="EnsemblPlants"/>
        </authorList>
    </citation>
    <scope>IDENTIFICATION</scope>
</reference>
<dbReference type="SUPFAM" id="SSF47781">
    <property type="entry name" value="RuvA domain 2-like"/>
    <property type="match status" value="2"/>
</dbReference>
<dbReference type="Pfam" id="PF14641">
    <property type="entry name" value="HTH_44"/>
    <property type="match status" value="1"/>
</dbReference>
<dbReference type="Pfam" id="PF21710">
    <property type="entry name" value="Spt6_S1"/>
    <property type="match status" value="1"/>
</dbReference>
<feature type="compositionally biased region" description="Polar residues" evidence="8">
    <location>
        <begin position="2027"/>
        <end position="2036"/>
    </location>
</feature>
<dbReference type="GO" id="GO:0008270">
    <property type="term" value="F:zinc ion binding"/>
    <property type="evidence" value="ECO:0007669"/>
    <property type="project" value="UniProtKB-KW"/>
</dbReference>
<feature type="region of interest" description="Disordered" evidence="8">
    <location>
        <begin position="112"/>
        <end position="175"/>
    </location>
</feature>
<feature type="compositionally biased region" description="Basic and acidic residues" evidence="8">
    <location>
        <begin position="2040"/>
        <end position="2055"/>
    </location>
</feature>
<dbReference type="GO" id="GO:0008023">
    <property type="term" value="C:transcription elongation factor complex"/>
    <property type="evidence" value="ECO:0000318"/>
    <property type="project" value="GO_Central"/>
</dbReference>
<dbReference type="Gene3D" id="2.40.50.140">
    <property type="entry name" value="Nucleic acid-binding proteins"/>
    <property type="match status" value="1"/>
</dbReference>
<dbReference type="InterPro" id="IPR028088">
    <property type="entry name" value="Spt6_HTH_DNA-bd_dom"/>
</dbReference>
<feature type="compositionally biased region" description="Basic and acidic residues" evidence="8">
    <location>
        <begin position="12"/>
        <end position="29"/>
    </location>
</feature>
<evidence type="ECO:0000313" key="12">
    <source>
        <dbReference type="Proteomes" id="UP000006727"/>
    </source>
</evidence>
<dbReference type="FunCoup" id="A0A7I4DSX5">
    <property type="interactions" value="4750"/>
</dbReference>
<keyword evidence="6" id="KW-0539">Nucleus</keyword>
<dbReference type="SUPFAM" id="SSF55550">
    <property type="entry name" value="SH2 domain"/>
    <property type="match status" value="1"/>
</dbReference>
<feature type="compositionally biased region" description="Basic residues" evidence="8">
    <location>
        <begin position="30"/>
        <end position="45"/>
    </location>
</feature>
<reference evidence="11 12" key="1">
    <citation type="journal article" date="2008" name="Science">
        <title>The Physcomitrella genome reveals evolutionary insights into the conquest of land by plants.</title>
        <authorList>
            <person name="Rensing S."/>
            <person name="Lang D."/>
            <person name="Zimmer A."/>
            <person name="Terry A."/>
            <person name="Salamov A."/>
            <person name="Shapiro H."/>
            <person name="Nishiyama T."/>
            <person name="Perroud P.-F."/>
            <person name="Lindquist E."/>
            <person name="Kamisugi Y."/>
            <person name="Tanahashi T."/>
            <person name="Sakakibara K."/>
            <person name="Fujita T."/>
            <person name="Oishi K."/>
            <person name="Shin-I T."/>
            <person name="Kuroki Y."/>
            <person name="Toyoda A."/>
            <person name="Suzuki Y."/>
            <person name="Hashimoto A."/>
            <person name="Yamaguchi K."/>
            <person name="Sugano A."/>
            <person name="Kohara Y."/>
            <person name="Fujiyama A."/>
            <person name="Anterola A."/>
            <person name="Aoki S."/>
            <person name="Ashton N."/>
            <person name="Barbazuk W.B."/>
            <person name="Barker E."/>
            <person name="Bennetzen J."/>
            <person name="Bezanilla M."/>
            <person name="Blankenship R."/>
            <person name="Cho S.H."/>
            <person name="Dutcher S."/>
            <person name="Estelle M."/>
            <person name="Fawcett J.A."/>
            <person name="Gundlach H."/>
            <person name="Hanada K."/>
            <person name="Heyl A."/>
            <person name="Hicks K.A."/>
            <person name="Hugh J."/>
            <person name="Lohr M."/>
            <person name="Mayer K."/>
            <person name="Melkozernov A."/>
            <person name="Murata T."/>
            <person name="Nelson D."/>
            <person name="Pils B."/>
            <person name="Prigge M."/>
            <person name="Reiss B."/>
            <person name="Renner T."/>
            <person name="Rombauts S."/>
            <person name="Rushton P."/>
            <person name="Sanderfoot A."/>
            <person name="Schween G."/>
            <person name="Shiu S.-H."/>
            <person name="Stueber K."/>
            <person name="Theodoulou F.L."/>
            <person name="Tu H."/>
            <person name="Van de Peer Y."/>
            <person name="Verrier P.J."/>
            <person name="Waters E."/>
            <person name="Wood A."/>
            <person name="Yang L."/>
            <person name="Cove D."/>
            <person name="Cuming A."/>
            <person name="Hasebe M."/>
            <person name="Lucas S."/>
            <person name="Mishler D.B."/>
            <person name="Reski R."/>
            <person name="Grigoriev I."/>
            <person name="Quatrano R.S."/>
            <person name="Boore J.L."/>
        </authorList>
    </citation>
    <scope>NUCLEOTIDE SEQUENCE [LARGE SCALE GENOMIC DNA]</scope>
    <source>
        <strain evidence="11 12">cv. Gransden 2004</strain>
    </source>
</reference>
<evidence type="ECO:0000256" key="3">
    <source>
        <dbReference type="ARBA" id="ARBA00009253"/>
    </source>
</evidence>
<feature type="region of interest" description="Disordered" evidence="8">
    <location>
        <begin position="1433"/>
        <end position="1467"/>
    </location>
</feature>
<feature type="region of interest" description="Disordered" evidence="8">
    <location>
        <begin position="1532"/>
        <end position="1603"/>
    </location>
</feature>
<evidence type="ECO:0000256" key="4">
    <source>
        <dbReference type="ARBA" id="ARBA00022454"/>
    </source>
</evidence>
<dbReference type="GO" id="GO:0140673">
    <property type="term" value="P:transcription elongation-coupled chromatin remodeling"/>
    <property type="evidence" value="ECO:0007669"/>
    <property type="project" value="InterPro"/>
</dbReference>
<dbReference type="GO" id="GO:0034728">
    <property type="term" value="P:nucleosome organization"/>
    <property type="evidence" value="ECO:0000318"/>
    <property type="project" value="GO_Central"/>
</dbReference>
<dbReference type="InterPro" id="IPR012337">
    <property type="entry name" value="RNaseH-like_sf"/>
</dbReference>
<accession>A0A7I4DSX5</accession>
<protein>
    <recommendedName>
        <fullName evidence="13">Transcription elongation factor spt6</fullName>
    </recommendedName>
</protein>
<evidence type="ECO:0008006" key="13">
    <source>
        <dbReference type="Google" id="ProtNLM"/>
    </source>
</evidence>
<feature type="domain" description="CCHC-type" evidence="10">
    <location>
        <begin position="1479"/>
        <end position="1494"/>
    </location>
</feature>
<dbReference type="Proteomes" id="UP000006727">
    <property type="component" value="Chromosome 5"/>
</dbReference>
<feature type="compositionally biased region" description="Polar residues" evidence="8">
    <location>
        <begin position="2117"/>
        <end position="2127"/>
    </location>
</feature>
<feature type="domain" description="S1 motif" evidence="9">
    <location>
        <begin position="1118"/>
        <end position="1187"/>
    </location>
</feature>
<feature type="compositionally biased region" description="Basic and acidic residues" evidence="8">
    <location>
        <begin position="2138"/>
        <end position="2147"/>
    </location>
</feature>
<dbReference type="InterPro" id="IPR032706">
    <property type="entry name" value="Spt6_HHH"/>
</dbReference>
<dbReference type="SUPFAM" id="SSF50249">
    <property type="entry name" value="Nucleic acid-binding proteins"/>
    <property type="match status" value="1"/>
</dbReference>
<dbReference type="InterPro" id="IPR003029">
    <property type="entry name" value="S1_domain"/>
</dbReference>
<dbReference type="PROSITE" id="PS50158">
    <property type="entry name" value="ZF_CCHC"/>
    <property type="match status" value="1"/>
</dbReference>
<dbReference type="PANTHER" id="PTHR10145">
    <property type="entry name" value="TRANSCRIPTION ELONGATION FACTOR SPT6"/>
    <property type="match status" value="1"/>
</dbReference>
<keyword evidence="12" id="KW-1185">Reference proteome</keyword>
<dbReference type="InterPro" id="IPR055179">
    <property type="entry name" value="Tex-like_central_region"/>
</dbReference>
<feature type="compositionally biased region" description="Basic and acidic residues" evidence="8">
    <location>
        <begin position="1679"/>
        <end position="1711"/>
    </location>
</feature>